<evidence type="ECO:0000313" key="10">
    <source>
        <dbReference type="EMBL" id="KAB7850278.1"/>
    </source>
</evidence>
<dbReference type="InterPro" id="IPR052017">
    <property type="entry name" value="TSUP"/>
</dbReference>
<reference evidence="10 11" key="1">
    <citation type="journal article" date="2019" name="Microb. Cell Fact.">
        <title>Exploring novel herbicidin analogues by transcriptional regulator overexpression and MS/MS molecular networking.</title>
        <authorList>
            <person name="Shi Y."/>
            <person name="Gu R."/>
            <person name="Li Y."/>
            <person name="Wang X."/>
            <person name="Ren W."/>
            <person name="Li X."/>
            <person name="Wang L."/>
            <person name="Xie Y."/>
            <person name="Hong B."/>
        </authorList>
    </citation>
    <scope>NUCLEOTIDE SEQUENCE [LARGE SCALE GENOMIC DNA]</scope>
    <source>
        <strain evidence="10 11">US-43</strain>
    </source>
</reference>
<dbReference type="Proteomes" id="UP000327000">
    <property type="component" value="Unassembled WGS sequence"/>
</dbReference>
<dbReference type="OrthoDB" id="554695at2"/>
<evidence type="ECO:0000256" key="4">
    <source>
        <dbReference type="ARBA" id="ARBA00022475"/>
    </source>
</evidence>
<evidence type="ECO:0000256" key="8">
    <source>
        <dbReference type="RuleBase" id="RU363041"/>
    </source>
</evidence>
<comment type="caution">
    <text evidence="10">The sequence shown here is derived from an EMBL/GenBank/DDBJ whole genome shotgun (WGS) entry which is preliminary data.</text>
</comment>
<evidence type="ECO:0000256" key="2">
    <source>
        <dbReference type="ARBA" id="ARBA00009142"/>
    </source>
</evidence>
<comment type="similarity">
    <text evidence="2 8">Belongs to the 4-toluene sulfonate uptake permease (TSUP) (TC 2.A.102) family.</text>
</comment>
<keyword evidence="7 8" id="KW-0472">Membrane</keyword>
<evidence type="ECO:0000256" key="3">
    <source>
        <dbReference type="ARBA" id="ARBA00022448"/>
    </source>
</evidence>
<feature type="transmembrane region" description="Helical" evidence="8">
    <location>
        <begin position="280"/>
        <end position="298"/>
    </location>
</feature>
<name>A0A5N5WD72_STRMB</name>
<dbReference type="PANTHER" id="PTHR30269:SF0">
    <property type="entry name" value="MEMBRANE TRANSPORTER PROTEIN YFCA-RELATED"/>
    <property type="match status" value="1"/>
</dbReference>
<feature type="compositionally biased region" description="Basic residues" evidence="9">
    <location>
        <begin position="7"/>
        <end position="20"/>
    </location>
</feature>
<dbReference type="GO" id="GO:0005886">
    <property type="term" value="C:plasma membrane"/>
    <property type="evidence" value="ECO:0007669"/>
    <property type="project" value="UniProtKB-SubCell"/>
</dbReference>
<comment type="subcellular location">
    <subcellularLocation>
        <location evidence="1 8">Cell membrane</location>
        <topology evidence="1 8">Multi-pass membrane protein</topology>
    </subcellularLocation>
</comment>
<evidence type="ECO:0000256" key="7">
    <source>
        <dbReference type="ARBA" id="ARBA00023136"/>
    </source>
</evidence>
<feature type="compositionally biased region" description="Basic and acidic residues" evidence="9">
    <location>
        <begin position="21"/>
        <end position="35"/>
    </location>
</feature>
<accession>A0A5N5WD72</accession>
<evidence type="ECO:0000256" key="5">
    <source>
        <dbReference type="ARBA" id="ARBA00022692"/>
    </source>
</evidence>
<feature type="transmembrane region" description="Helical" evidence="8">
    <location>
        <begin position="121"/>
        <end position="140"/>
    </location>
</feature>
<feature type="transmembrane region" description="Helical" evidence="8">
    <location>
        <begin position="146"/>
        <end position="164"/>
    </location>
</feature>
<dbReference type="InterPro" id="IPR002781">
    <property type="entry name" value="TM_pro_TauE-like"/>
</dbReference>
<dbReference type="PANTHER" id="PTHR30269">
    <property type="entry name" value="TRANSMEMBRANE PROTEIN YFCA"/>
    <property type="match status" value="1"/>
</dbReference>
<evidence type="ECO:0000256" key="9">
    <source>
        <dbReference type="SAM" id="MobiDB-lite"/>
    </source>
</evidence>
<keyword evidence="6 8" id="KW-1133">Transmembrane helix</keyword>
<protein>
    <recommendedName>
        <fullName evidence="8">Probable membrane transporter protein</fullName>
    </recommendedName>
</protein>
<feature type="transmembrane region" description="Helical" evidence="8">
    <location>
        <begin position="208"/>
        <end position="226"/>
    </location>
</feature>
<gene>
    <name evidence="10" type="ORF">FRZ00_06735</name>
</gene>
<dbReference type="Pfam" id="PF01925">
    <property type="entry name" value="TauE"/>
    <property type="match status" value="1"/>
</dbReference>
<feature type="region of interest" description="Disordered" evidence="9">
    <location>
        <begin position="1"/>
        <end position="35"/>
    </location>
</feature>
<dbReference type="EMBL" id="VOKX01000009">
    <property type="protein sequence ID" value="KAB7850278.1"/>
    <property type="molecule type" value="Genomic_DNA"/>
</dbReference>
<feature type="transmembrane region" description="Helical" evidence="8">
    <location>
        <begin position="184"/>
        <end position="202"/>
    </location>
</feature>
<proteinExistence type="inferred from homology"/>
<keyword evidence="3" id="KW-0813">Transport</keyword>
<evidence type="ECO:0000256" key="1">
    <source>
        <dbReference type="ARBA" id="ARBA00004651"/>
    </source>
</evidence>
<evidence type="ECO:0000313" key="11">
    <source>
        <dbReference type="Proteomes" id="UP000327000"/>
    </source>
</evidence>
<keyword evidence="11" id="KW-1185">Reference proteome</keyword>
<dbReference type="AlphaFoldDB" id="A0A5N5WD72"/>
<keyword evidence="5 8" id="KW-0812">Transmembrane</keyword>
<feature type="transmembrane region" description="Helical" evidence="8">
    <location>
        <begin position="238"/>
        <end position="260"/>
    </location>
</feature>
<sequence length="303" mass="31367">MTATCRTQRRGRHRQRPAHGRYRDRSPPGERSWRVHRPYDPVVTPDISLTTLLLLCLAAATAGWIDAVVGGGGLLQLPALLVGLPYAAPAHVLGTNKAVAIWGTAAAAVSYARRAPLDLRTAFRTGLAALGGSLAGAVFASGIDSALLRPLIMVILVMVLAFVLLRPGFGAVAAAGGPVSRRRVWTAILVAGLGIGFYDGLIGPGTGTFLVLALAGILHMDLVAASGTAKIVNVCTNIGALVTFSLQGAVLWSVALPMAVFNLAGGTLGARMALKRGSGFVRVVLVVVVLALLGKLGYDQWAA</sequence>
<organism evidence="10 11">
    <name type="scientific">Streptomyces mobaraensis</name>
    <name type="common">Streptoverticillium mobaraense</name>
    <dbReference type="NCBI Taxonomy" id="35621"/>
    <lineage>
        <taxon>Bacteria</taxon>
        <taxon>Bacillati</taxon>
        <taxon>Actinomycetota</taxon>
        <taxon>Actinomycetes</taxon>
        <taxon>Kitasatosporales</taxon>
        <taxon>Streptomycetaceae</taxon>
        <taxon>Streptomyces</taxon>
    </lineage>
</organism>
<keyword evidence="4 8" id="KW-1003">Cell membrane</keyword>
<evidence type="ECO:0000256" key="6">
    <source>
        <dbReference type="ARBA" id="ARBA00022989"/>
    </source>
</evidence>